<gene>
    <name evidence="1" type="ORF">PSTG_00501</name>
</gene>
<evidence type="ECO:0000313" key="2">
    <source>
        <dbReference type="Proteomes" id="UP000054564"/>
    </source>
</evidence>
<dbReference type="EMBL" id="AJIL01000003">
    <property type="protein sequence ID" value="KNF06627.1"/>
    <property type="molecule type" value="Genomic_DNA"/>
</dbReference>
<name>A0A0L0W585_9BASI</name>
<dbReference type="OrthoDB" id="2518197at2759"/>
<evidence type="ECO:0000313" key="1">
    <source>
        <dbReference type="EMBL" id="KNF06627.1"/>
    </source>
</evidence>
<reference evidence="2" key="1">
    <citation type="submission" date="2014-03" db="EMBL/GenBank/DDBJ databases">
        <title>The Genome Sequence of Puccinia striiformis f. sp. tritici PST-78.</title>
        <authorList>
            <consortium name="The Broad Institute Genome Sequencing Platform"/>
            <person name="Cuomo C."/>
            <person name="Hulbert S."/>
            <person name="Chen X."/>
            <person name="Walker B."/>
            <person name="Young S.K."/>
            <person name="Zeng Q."/>
            <person name="Gargeya S."/>
            <person name="Fitzgerald M."/>
            <person name="Haas B."/>
            <person name="Abouelleil A."/>
            <person name="Alvarado L."/>
            <person name="Arachchi H.M."/>
            <person name="Berlin A.M."/>
            <person name="Chapman S.B."/>
            <person name="Goldberg J."/>
            <person name="Griggs A."/>
            <person name="Gujja S."/>
            <person name="Hansen M."/>
            <person name="Howarth C."/>
            <person name="Imamovic A."/>
            <person name="Larimer J."/>
            <person name="McCowan C."/>
            <person name="Montmayeur A."/>
            <person name="Murphy C."/>
            <person name="Neiman D."/>
            <person name="Pearson M."/>
            <person name="Priest M."/>
            <person name="Roberts A."/>
            <person name="Saif S."/>
            <person name="Shea T."/>
            <person name="Sisk P."/>
            <person name="Sykes S."/>
            <person name="Wortman J."/>
            <person name="Nusbaum C."/>
            <person name="Birren B."/>
        </authorList>
    </citation>
    <scope>NUCLEOTIDE SEQUENCE [LARGE SCALE GENOMIC DNA]</scope>
    <source>
        <strain evidence="2">race PST-78</strain>
    </source>
</reference>
<dbReference type="AlphaFoldDB" id="A0A0L0W585"/>
<keyword evidence="2" id="KW-1185">Reference proteome</keyword>
<protein>
    <submittedName>
        <fullName evidence="1">Uncharacterized protein</fullName>
    </submittedName>
</protein>
<organism evidence="1 2">
    <name type="scientific">Puccinia striiformis f. sp. tritici PST-78</name>
    <dbReference type="NCBI Taxonomy" id="1165861"/>
    <lineage>
        <taxon>Eukaryota</taxon>
        <taxon>Fungi</taxon>
        <taxon>Dikarya</taxon>
        <taxon>Basidiomycota</taxon>
        <taxon>Pucciniomycotina</taxon>
        <taxon>Pucciniomycetes</taxon>
        <taxon>Pucciniales</taxon>
        <taxon>Pucciniaceae</taxon>
        <taxon>Puccinia</taxon>
    </lineage>
</organism>
<accession>A0A0L0W585</accession>
<dbReference type="Proteomes" id="UP000054564">
    <property type="component" value="Unassembled WGS sequence"/>
</dbReference>
<comment type="caution">
    <text evidence="1">The sequence shown here is derived from an EMBL/GenBank/DDBJ whole genome shotgun (WGS) entry which is preliminary data.</text>
</comment>
<sequence>MQVQYNLLEMRNTSAHVDVNAQLLVQDGTVFKTYELVYGKYAVITQDMVGSMTNPLFKRLHC</sequence>
<proteinExistence type="predicted"/>